<reference evidence="1" key="1">
    <citation type="submission" date="2022-03" db="EMBL/GenBank/DDBJ databases">
        <authorList>
            <person name="Sayadi A."/>
        </authorList>
    </citation>
    <scope>NUCLEOTIDE SEQUENCE</scope>
</reference>
<evidence type="ECO:0000313" key="2">
    <source>
        <dbReference type="Proteomes" id="UP001152888"/>
    </source>
</evidence>
<evidence type="ECO:0000313" key="1">
    <source>
        <dbReference type="EMBL" id="CAH1976112.1"/>
    </source>
</evidence>
<name>A0A9P0PE02_ACAOB</name>
<keyword evidence="2" id="KW-1185">Reference proteome</keyword>
<dbReference type="EMBL" id="CAKOFQ010006844">
    <property type="protein sequence ID" value="CAH1976112.1"/>
    <property type="molecule type" value="Genomic_DNA"/>
</dbReference>
<protein>
    <submittedName>
        <fullName evidence="1">Uncharacterized protein</fullName>
    </submittedName>
</protein>
<accession>A0A9P0PE02</accession>
<organism evidence="1 2">
    <name type="scientific">Acanthoscelides obtectus</name>
    <name type="common">Bean weevil</name>
    <name type="synonym">Bruchus obtectus</name>
    <dbReference type="NCBI Taxonomy" id="200917"/>
    <lineage>
        <taxon>Eukaryota</taxon>
        <taxon>Metazoa</taxon>
        <taxon>Ecdysozoa</taxon>
        <taxon>Arthropoda</taxon>
        <taxon>Hexapoda</taxon>
        <taxon>Insecta</taxon>
        <taxon>Pterygota</taxon>
        <taxon>Neoptera</taxon>
        <taxon>Endopterygota</taxon>
        <taxon>Coleoptera</taxon>
        <taxon>Polyphaga</taxon>
        <taxon>Cucujiformia</taxon>
        <taxon>Chrysomeloidea</taxon>
        <taxon>Chrysomelidae</taxon>
        <taxon>Bruchinae</taxon>
        <taxon>Bruchini</taxon>
        <taxon>Acanthoscelides</taxon>
    </lineage>
</organism>
<sequence length="98" mass="11713">MRRKNENIYFLSFLTTLAEELISEGIQNTSLPLPKQGLQEKENYIVHHHYIFLWRDQQEEDPLDVLKRKNKQEQNSLRGVQYSIVQVLFHVVSYQVVI</sequence>
<proteinExistence type="predicted"/>
<dbReference type="AlphaFoldDB" id="A0A9P0PE02"/>
<gene>
    <name evidence="1" type="ORF">ACAOBT_LOCUS11964</name>
</gene>
<comment type="caution">
    <text evidence="1">The sequence shown here is derived from an EMBL/GenBank/DDBJ whole genome shotgun (WGS) entry which is preliminary data.</text>
</comment>
<dbReference type="Proteomes" id="UP001152888">
    <property type="component" value="Unassembled WGS sequence"/>
</dbReference>